<evidence type="ECO:0000313" key="1">
    <source>
        <dbReference type="EMBL" id="KKT51912.1"/>
    </source>
</evidence>
<name>A0A0G1K6F9_9BACT</name>
<comment type="caution">
    <text evidence="1">The sequence shown here is derived from an EMBL/GenBank/DDBJ whole genome shotgun (WGS) entry which is preliminary data.</text>
</comment>
<dbReference type="AlphaFoldDB" id="A0A0G1K6F9"/>
<gene>
    <name evidence="1" type="ORF">UW44_C0006G0030</name>
</gene>
<reference evidence="1 2" key="1">
    <citation type="journal article" date="2015" name="Nature">
        <title>rRNA introns, odd ribosomes, and small enigmatic genomes across a large radiation of phyla.</title>
        <authorList>
            <person name="Brown C.T."/>
            <person name="Hug L.A."/>
            <person name="Thomas B.C."/>
            <person name="Sharon I."/>
            <person name="Castelle C.J."/>
            <person name="Singh A."/>
            <person name="Wilkins M.J."/>
            <person name="Williams K.H."/>
            <person name="Banfield J.F."/>
        </authorList>
    </citation>
    <scope>NUCLEOTIDE SEQUENCE [LARGE SCALE GENOMIC DNA]</scope>
</reference>
<protein>
    <submittedName>
        <fullName evidence="1">Uncharacterized protein</fullName>
    </submittedName>
</protein>
<accession>A0A0G1K6F9</accession>
<dbReference type="Proteomes" id="UP000034006">
    <property type="component" value="Unassembled WGS sequence"/>
</dbReference>
<dbReference type="STRING" id="1618387.UW44_C0006G0030"/>
<evidence type="ECO:0000313" key="2">
    <source>
        <dbReference type="Proteomes" id="UP000034006"/>
    </source>
</evidence>
<proteinExistence type="predicted"/>
<organism evidence="1 2">
    <name type="scientific">Candidatus Collierbacteria bacterium GW2011_GWB2_44_22</name>
    <dbReference type="NCBI Taxonomy" id="1618387"/>
    <lineage>
        <taxon>Bacteria</taxon>
        <taxon>Candidatus Collieribacteriota</taxon>
    </lineage>
</organism>
<sequence>MNPSMSALANFLRGELKLMRVDMIHHGSSCHILISRVMSYGSKIPTYVAIAKIIMIDNTPITEYLIGIEPKDIEHLVTAMNKFELK</sequence>
<dbReference type="EMBL" id="LCIH01000006">
    <property type="protein sequence ID" value="KKT51912.1"/>
    <property type="molecule type" value="Genomic_DNA"/>
</dbReference>